<dbReference type="InterPro" id="IPR036388">
    <property type="entry name" value="WH-like_DNA-bd_sf"/>
</dbReference>
<dbReference type="SUPFAM" id="SSF46785">
    <property type="entry name" value="Winged helix' DNA-binding domain"/>
    <property type="match status" value="1"/>
</dbReference>
<dbReference type="GO" id="GO:0005829">
    <property type="term" value="C:cytosol"/>
    <property type="evidence" value="ECO:0007669"/>
    <property type="project" value="TreeGrafter"/>
</dbReference>
<dbReference type="SUPFAM" id="SSF51206">
    <property type="entry name" value="cAMP-binding domain-like"/>
    <property type="match status" value="1"/>
</dbReference>
<dbReference type="Proteomes" id="UP000184465">
    <property type="component" value="Unassembled WGS sequence"/>
</dbReference>
<evidence type="ECO:0000256" key="1">
    <source>
        <dbReference type="ARBA" id="ARBA00023015"/>
    </source>
</evidence>
<dbReference type="GO" id="GO:0003677">
    <property type="term" value="F:DNA binding"/>
    <property type="evidence" value="ECO:0007669"/>
    <property type="project" value="UniProtKB-KW"/>
</dbReference>
<dbReference type="PROSITE" id="PS50042">
    <property type="entry name" value="CNMP_BINDING_3"/>
    <property type="match status" value="1"/>
</dbReference>
<dbReference type="AlphaFoldDB" id="A0A1M6RBM8"/>
<keyword evidence="3" id="KW-0804">Transcription</keyword>
<proteinExistence type="predicted"/>
<keyword evidence="5" id="KW-0808">Transferase</keyword>
<keyword evidence="1" id="KW-0805">Transcription regulation</keyword>
<dbReference type="EMBL" id="FRAG01000044">
    <property type="protein sequence ID" value="SHK29748.1"/>
    <property type="molecule type" value="Genomic_DNA"/>
</dbReference>
<dbReference type="InterPro" id="IPR014710">
    <property type="entry name" value="RmlC-like_jellyroll"/>
</dbReference>
<sequence length="227" mass="27071">MKLEKILDKDLEIFNIVLSASDEIKNKWEYVIYEANETICEYGEVCKYFYVVVSGFVNIYHTSEKGKTYSQSVYEKGSYIGELEIFTDKPFICGVEAMTTTEIIRLKKDVFLKWVKGNNDILYYLMKTLASSTYKLSEKASYDTLYCLKFRVCEYLIECMENENYYKNYKIFLNKKYLSEKFVVTTRSINRTLKELFDREIIEIDGDYIKIKNFKKLIEEKEKARYL</sequence>
<dbReference type="Gene3D" id="1.10.10.10">
    <property type="entry name" value="Winged helix-like DNA-binding domain superfamily/Winged helix DNA-binding domain"/>
    <property type="match status" value="1"/>
</dbReference>
<accession>A0A1M6RBM8</accession>
<dbReference type="InterPro" id="IPR018490">
    <property type="entry name" value="cNMP-bd_dom_sf"/>
</dbReference>
<dbReference type="Pfam" id="PF13545">
    <property type="entry name" value="HTH_Crp_2"/>
    <property type="match status" value="1"/>
</dbReference>
<dbReference type="InterPro" id="IPR012318">
    <property type="entry name" value="HTH_CRP"/>
</dbReference>
<dbReference type="PANTHER" id="PTHR24567">
    <property type="entry name" value="CRP FAMILY TRANSCRIPTIONAL REGULATORY PROTEIN"/>
    <property type="match status" value="1"/>
</dbReference>
<feature type="domain" description="Cyclic nucleotide-binding" evidence="4">
    <location>
        <begin position="33"/>
        <end position="132"/>
    </location>
</feature>
<evidence type="ECO:0000313" key="5">
    <source>
        <dbReference type="EMBL" id="SHK29748.1"/>
    </source>
</evidence>
<protein>
    <submittedName>
        <fullName evidence="5">cAMP-binding domain of CRP or a regulatory subunit of cAMP-dependent protein kinases</fullName>
    </submittedName>
</protein>
<dbReference type="OrthoDB" id="581021at2"/>
<gene>
    <name evidence="5" type="ORF">SAMN02745912_02898</name>
</gene>
<dbReference type="InterPro" id="IPR050397">
    <property type="entry name" value="Env_Response_Regulators"/>
</dbReference>
<evidence type="ECO:0000259" key="4">
    <source>
        <dbReference type="PROSITE" id="PS50042"/>
    </source>
</evidence>
<dbReference type="GO" id="GO:0016301">
    <property type="term" value="F:kinase activity"/>
    <property type="evidence" value="ECO:0007669"/>
    <property type="project" value="UniProtKB-KW"/>
</dbReference>
<dbReference type="STRING" id="1121301.SAMN02745912_02898"/>
<keyword evidence="2" id="KW-0238">DNA-binding</keyword>
<dbReference type="Gene3D" id="2.60.120.10">
    <property type="entry name" value="Jelly Rolls"/>
    <property type="match status" value="1"/>
</dbReference>
<dbReference type="InterPro" id="IPR000595">
    <property type="entry name" value="cNMP-bd_dom"/>
</dbReference>
<organism evidence="5 6">
    <name type="scientific">Paramaledivibacter caminithermalis (strain DSM 15212 / CIP 107654 / DViRD3)</name>
    <name type="common">Clostridium caminithermale</name>
    <dbReference type="NCBI Taxonomy" id="1121301"/>
    <lineage>
        <taxon>Bacteria</taxon>
        <taxon>Bacillati</taxon>
        <taxon>Bacillota</taxon>
        <taxon>Clostridia</taxon>
        <taxon>Peptostreptococcales</taxon>
        <taxon>Caminicellaceae</taxon>
        <taxon>Paramaledivibacter</taxon>
    </lineage>
</organism>
<dbReference type="Pfam" id="PF00027">
    <property type="entry name" value="cNMP_binding"/>
    <property type="match status" value="1"/>
</dbReference>
<keyword evidence="5" id="KW-0418">Kinase</keyword>
<keyword evidence="6" id="KW-1185">Reference proteome</keyword>
<dbReference type="GO" id="GO:0003700">
    <property type="term" value="F:DNA-binding transcription factor activity"/>
    <property type="evidence" value="ECO:0007669"/>
    <property type="project" value="TreeGrafter"/>
</dbReference>
<evidence type="ECO:0000256" key="3">
    <source>
        <dbReference type="ARBA" id="ARBA00023163"/>
    </source>
</evidence>
<reference evidence="5 6" key="1">
    <citation type="submission" date="2016-11" db="EMBL/GenBank/DDBJ databases">
        <authorList>
            <person name="Jaros S."/>
            <person name="Januszkiewicz K."/>
            <person name="Wedrychowicz H."/>
        </authorList>
    </citation>
    <scope>NUCLEOTIDE SEQUENCE [LARGE SCALE GENOMIC DNA]</scope>
    <source>
        <strain evidence="5 6">DSM 15212</strain>
    </source>
</reference>
<dbReference type="PANTHER" id="PTHR24567:SF58">
    <property type="entry name" value="CYCLIC AMP-BINDING REGULATORY PROTEIN"/>
    <property type="match status" value="1"/>
</dbReference>
<dbReference type="PROSITE" id="PS00888">
    <property type="entry name" value="CNMP_BINDING_1"/>
    <property type="match status" value="1"/>
</dbReference>
<evidence type="ECO:0000256" key="2">
    <source>
        <dbReference type="ARBA" id="ARBA00023125"/>
    </source>
</evidence>
<dbReference type="InterPro" id="IPR018488">
    <property type="entry name" value="cNMP-bd_CS"/>
</dbReference>
<dbReference type="RefSeq" id="WP_073151572.1">
    <property type="nucleotide sequence ID" value="NZ_FRAG01000044.1"/>
</dbReference>
<dbReference type="InterPro" id="IPR036390">
    <property type="entry name" value="WH_DNA-bd_sf"/>
</dbReference>
<evidence type="ECO:0000313" key="6">
    <source>
        <dbReference type="Proteomes" id="UP000184465"/>
    </source>
</evidence>
<name>A0A1M6RBM8_PARC5</name>
<dbReference type="CDD" id="cd00038">
    <property type="entry name" value="CAP_ED"/>
    <property type="match status" value="1"/>
</dbReference>
<dbReference type="SMART" id="SM00100">
    <property type="entry name" value="cNMP"/>
    <property type="match status" value="1"/>
</dbReference>